<keyword evidence="1" id="KW-1133">Transmembrane helix</keyword>
<dbReference type="RefSeq" id="WP_378260977.1">
    <property type="nucleotide sequence ID" value="NZ_JBHUKR010000004.1"/>
</dbReference>
<accession>A0ABW5FM80</accession>
<feature type="transmembrane region" description="Helical" evidence="1">
    <location>
        <begin position="97"/>
        <end position="117"/>
    </location>
</feature>
<keyword evidence="1" id="KW-0472">Membrane</keyword>
<keyword evidence="4" id="KW-1185">Reference proteome</keyword>
<keyword evidence="1" id="KW-0812">Transmembrane</keyword>
<evidence type="ECO:0000259" key="2">
    <source>
        <dbReference type="Pfam" id="PF23636"/>
    </source>
</evidence>
<reference evidence="4" key="1">
    <citation type="journal article" date="2019" name="Int. J. Syst. Evol. Microbiol.">
        <title>The Global Catalogue of Microorganisms (GCM) 10K type strain sequencing project: providing services to taxonomists for standard genome sequencing and annotation.</title>
        <authorList>
            <consortium name="The Broad Institute Genomics Platform"/>
            <consortium name="The Broad Institute Genome Sequencing Center for Infectious Disease"/>
            <person name="Wu L."/>
            <person name="Ma J."/>
        </authorList>
    </citation>
    <scope>NUCLEOTIDE SEQUENCE [LARGE SCALE GENOMIC DNA]</scope>
    <source>
        <strain evidence="4">CGMCC 4.7645</strain>
    </source>
</reference>
<feature type="domain" description="DUF7144" evidence="2">
    <location>
        <begin position="30"/>
        <end position="143"/>
    </location>
</feature>
<evidence type="ECO:0000313" key="4">
    <source>
        <dbReference type="Proteomes" id="UP001597417"/>
    </source>
</evidence>
<dbReference type="Proteomes" id="UP001597417">
    <property type="component" value="Unassembled WGS sequence"/>
</dbReference>
<sequence>MSEHAHPGAGTTGRVRPSTAEEVPSAWVGWVWFAGAMMVLLGLFNVIEGLVALLNPRYYVVGPQGLLVFNLFGWGLVHLIIGGLAVLAGLGLFTGAMWARVIAVVLAVINAIAQLAFLPAYPVWATIVIALDVVVIWAVTAHGGEVARAREAL</sequence>
<gene>
    <name evidence="3" type="ORF">ACFSXZ_03050</name>
</gene>
<evidence type="ECO:0000313" key="3">
    <source>
        <dbReference type="EMBL" id="MFD2415300.1"/>
    </source>
</evidence>
<dbReference type="InterPro" id="IPR055568">
    <property type="entry name" value="DUF7144"/>
</dbReference>
<name>A0ABW5FM80_9PSEU</name>
<proteinExistence type="predicted"/>
<feature type="transmembrane region" description="Helical" evidence="1">
    <location>
        <begin position="67"/>
        <end position="90"/>
    </location>
</feature>
<dbReference type="EMBL" id="JBHUKR010000004">
    <property type="protein sequence ID" value="MFD2415300.1"/>
    <property type="molecule type" value="Genomic_DNA"/>
</dbReference>
<protein>
    <recommendedName>
        <fullName evidence="2">DUF7144 domain-containing protein</fullName>
    </recommendedName>
</protein>
<comment type="caution">
    <text evidence="3">The sequence shown here is derived from an EMBL/GenBank/DDBJ whole genome shotgun (WGS) entry which is preliminary data.</text>
</comment>
<evidence type="ECO:0000256" key="1">
    <source>
        <dbReference type="SAM" id="Phobius"/>
    </source>
</evidence>
<feature type="transmembrane region" description="Helical" evidence="1">
    <location>
        <begin position="26"/>
        <end position="47"/>
    </location>
</feature>
<feature type="transmembrane region" description="Helical" evidence="1">
    <location>
        <begin position="123"/>
        <end position="140"/>
    </location>
</feature>
<organism evidence="3 4">
    <name type="scientific">Amycolatopsis pigmentata</name>
    <dbReference type="NCBI Taxonomy" id="450801"/>
    <lineage>
        <taxon>Bacteria</taxon>
        <taxon>Bacillati</taxon>
        <taxon>Actinomycetota</taxon>
        <taxon>Actinomycetes</taxon>
        <taxon>Pseudonocardiales</taxon>
        <taxon>Pseudonocardiaceae</taxon>
        <taxon>Amycolatopsis</taxon>
    </lineage>
</organism>
<dbReference type="Pfam" id="PF23636">
    <property type="entry name" value="DUF7144"/>
    <property type="match status" value="1"/>
</dbReference>